<dbReference type="InterPro" id="IPR013094">
    <property type="entry name" value="AB_hydrolase_3"/>
</dbReference>
<evidence type="ECO:0000313" key="4">
    <source>
        <dbReference type="Proteomes" id="UP001642482"/>
    </source>
</evidence>
<evidence type="ECO:0000256" key="1">
    <source>
        <dbReference type="ARBA" id="ARBA00022801"/>
    </source>
</evidence>
<dbReference type="Proteomes" id="UP001642482">
    <property type="component" value="Unassembled WGS sequence"/>
</dbReference>
<dbReference type="SUPFAM" id="SSF53474">
    <property type="entry name" value="alpha/beta-Hydrolases"/>
    <property type="match status" value="1"/>
</dbReference>
<proteinExistence type="predicted"/>
<feature type="domain" description="Alpha/beta hydrolase fold-3" evidence="2">
    <location>
        <begin position="98"/>
        <end position="309"/>
    </location>
</feature>
<keyword evidence="1" id="KW-0378">Hydrolase</keyword>
<dbReference type="InterPro" id="IPR029058">
    <property type="entry name" value="AB_hydrolase_fold"/>
</dbReference>
<gene>
    <name evidence="3" type="ORF">SEUCBS140593_009518</name>
</gene>
<protein>
    <recommendedName>
        <fullName evidence="2">Alpha/beta hydrolase fold-3 domain-containing protein</fullName>
    </recommendedName>
</protein>
<keyword evidence="4" id="KW-1185">Reference proteome</keyword>
<evidence type="ECO:0000259" key="2">
    <source>
        <dbReference type="Pfam" id="PF07859"/>
    </source>
</evidence>
<comment type="caution">
    <text evidence="3">The sequence shown here is derived from an EMBL/GenBank/DDBJ whole genome shotgun (WGS) entry which is preliminary data.</text>
</comment>
<reference evidence="3 4" key="1">
    <citation type="submission" date="2024-01" db="EMBL/GenBank/DDBJ databases">
        <authorList>
            <person name="Allen C."/>
            <person name="Tagirdzhanova G."/>
        </authorList>
    </citation>
    <scope>NUCLEOTIDE SEQUENCE [LARGE SCALE GENOMIC DNA]</scope>
</reference>
<organism evidence="3 4">
    <name type="scientific">Sporothrix eucalyptigena</name>
    <dbReference type="NCBI Taxonomy" id="1812306"/>
    <lineage>
        <taxon>Eukaryota</taxon>
        <taxon>Fungi</taxon>
        <taxon>Dikarya</taxon>
        <taxon>Ascomycota</taxon>
        <taxon>Pezizomycotina</taxon>
        <taxon>Sordariomycetes</taxon>
        <taxon>Sordariomycetidae</taxon>
        <taxon>Ophiostomatales</taxon>
        <taxon>Ophiostomataceae</taxon>
        <taxon>Sporothrix</taxon>
    </lineage>
</organism>
<name>A0ABP0CVJ8_9PEZI</name>
<dbReference type="PANTHER" id="PTHR48081">
    <property type="entry name" value="AB HYDROLASE SUPERFAMILY PROTEIN C4A8.06C"/>
    <property type="match status" value="1"/>
</dbReference>
<evidence type="ECO:0000313" key="3">
    <source>
        <dbReference type="EMBL" id="CAK7236143.1"/>
    </source>
</evidence>
<dbReference type="Gene3D" id="3.40.50.1820">
    <property type="entry name" value="alpha/beta hydrolase"/>
    <property type="match status" value="1"/>
</dbReference>
<accession>A0ABP0CVJ8</accession>
<dbReference type="EMBL" id="CAWUHD010000158">
    <property type="protein sequence ID" value="CAK7236143.1"/>
    <property type="molecule type" value="Genomic_DNA"/>
</dbReference>
<dbReference type="Pfam" id="PF07859">
    <property type="entry name" value="Abhydrolase_3"/>
    <property type="match status" value="1"/>
</dbReference>
<dbReference type="InterPro" id="IPR050300">
    <property type="entry name" value="GDXG_lipolytic_enzyme"/>
</dbReference>
<sequence>MGSAPSADAATTWLSRRLEFAPRDDEWEAFYSKNHEQVPSLEGPVDQVRQIMLNTKMRGQGKAVPINAGLSVEDITTEKGLKLRTYRPDGDTEKLPAMLYFHGGGFALGDLDGEDRTCRALCVGSQLVVVGVDYRLAPEHPYPAALDDSWEALEWVVQYAAELKVDTAKLLVGGTSAGANIAIVLAQQAPSRGVALHGQLLRIPVVCQSKEELLIRGLHSMDEMHDSPILSRGAMEQFLKWYNPPSITDPGVSPLLASASVLASVPRAFFQLCGRDPLRDEGLAYADALEAASVPIRVNVYSGVPHAFWIFPEISKTQVAAKDLISGVKWLLE</sequence>
<dbReference type="PANTHER" id="PTHR48081:SF8">
    <property type="entry name" value="ALPHA_BETA HYDROLASE FOLD-3 DOMAIN-CONTAINING PROTEIN-RELATED"/>
    <property type="match status" value="1"/>
</dbReference>